<dbReference type="EMBL" id="NJET01000012">
    <property type="protein sequence ID" value="PHH65958.1"/>
    <property type="molecule type" value="Genomic_DNA"/>
</dbReference>
<dbReference type="SUPFAM" id="SSF49785">
    <property type="entry name" value="Galactose-binding domain-like"/>
    <property type="match status" value="1"/>
</dbReference>
<dbReference type="InterPro" id="IPR008979">
    <property type="entry name" value="Galactose-bd-like_sf"/>
</dbReference>
<gene>
    <name evidence="3" type="ORF">CDD81_906</name>
</gene>
<dbReference type="STRING" id="1399860.A0A2C5XKV3"/>
<dbReference type="PANTHER" id="PTHR13194">
    <property type="entry name" value="COMPLEX I INTERMEDIATE-ASSOCIATED PROTEIN 30"/>
    <property type="match status" value="1"/>
</dbReference>
<feature type="domain" description="NADH:ubiquinone oxidoreductase intermediate-associated protein 30" evidence="2">
    <location>
        <begin position="17"/>
        <end position="177"/>
    </location>
</feature>
<evidence type="ECO:0000313" key="4">
    <source>
        <dbReference type="Proteomes" id="UP000226192"/>
    </source>
</evidence>
<comment type="similarity">
    <text evidence="1">Belongs to the CIA30 family.</text>
</comment>
<accession>A0A2C5XKV3</accession>
<evidence type="ECO:0000259" key="2">
    <source>
        <dbReference type="Pfam" id="PF08547"/>
    </source>
</evidence>
<organism evidence="3 4">
    <name type="scientific">Ophiocordyceps australis</name>
    <dbReference type="NCBI Taxonomy" id="1399860"/>
    <lineage>
        <taxon>Eukaryota</taxon>
        <taxon>Fungi</taxon>
        <taxon>Dikarya</taxon>
        <taxon>Ascomycota</taxon>
        <taxon>Pezizomycotina</taxon>
        <taxon>Sordariomycetes</taxon>
        <taxon>Hypocreomycetidae</taxon>
        <taxon>Hypocreales</taxon>
        <taxon>Ophiocordycipitaceae</taxon>
        <taxon>Ophiocordyceps</taxon>
    </lineage>
</organism>
<protein>
    <recommendedName>
        <fullName evidence="2">NADH:ubiquinone oxidoreductase intermediate-associated protein 30 domain-containing protein</fullName>
    </recommendedName>
</protein>
<comment type="caution">
    <text evidence="3">The sequence shown here is derived from an EMBL/GenBank/DDBJ whole genome shotgun (WGS) entry which is preliminary data.</text>
</comment>
<evidence type="ECO:0000313" key="3">
    <source>
        <dbReference type="EMBL" id="PHH65958.1"/>
    </source>
</evidence>
<dbReference type="InterPro" id="IPR039131">
    <property type="entry name" value="NDUFAF1"/>
</dbReference>
<dbReference type="GO" id="GO:0051082">
    <property type="term" value="F:unfolded protein binding"/>
    <property type="evidence" value="ECO:0007669"/>
    <property type="project" value="TreeGrafter"/>
</dbReference>
<proteinExistence type="inferred from homology"/>
<dbReference type="PANTHER" id="PTHR13194:SF19">
    <property type="entry name" value="NAD(P)-BINDING ROSSMANN-FOLD SUPERFAMILY PROTEIN"/>
    <property type="match status" value="1"/>
</dbReference>
<dbReference type="GO" id="GO:0010257">
    <property type="term" value="P:NADH dehydrogenase complex assembly"/>
    <property type="evidence" value="ECO:0007669"/>
    <property type="project" value="TreeGrafter"/>
</dbReference>
<keyword evidence="4" id="KW-1185">Reference proteome</keyword>
<dbReference type="Pfam" id="PF08547">
    <property type="entry name" value="CIA30"/>
    <property type="match status" value="1"/>
</dbReference>
<reference evidence="3 4" key="1">
    <citation type="submission" date="2017-06" db="EMBL/GenBank/DDBJ databases">
        <title>Ant-infecting Ophiocordyceps genomes reveal a high diversity of potential behavioral manipulation genes and a possible major role for enterotoxins.</title>
        <authorList>
            <person name="De Bekker C."/>
            <person name="Evans H.C."/>
            <person name="Brachmann A."/>
            <person name="Hughes D.P."/>
        </authorList>
    </citation>
    <scope>NUCLEOTIDE SEQUENCE [LARGE SCALE GENOMIC DNA]</scope>
    <source>
        <strain evidence="3 4">Map64</strain>
    </source>
</reference>
<dbReference type="InterPro" id="IPR013857">
    <property type="entry name" value="NADH-UbQ_OxRdtase-assoc_prot30"/>
</dbReference>
<dbReference type="OrthoDB" id="426386at2759"/>
<name>A0A2C5XKV3_9HYPO</name>
<dbReference type="Proteomes" id="UP000226192">
    <property type="component" value="Unassembled WGS sequence"/>
</dbReference>
<dbReference type="AlphaFoldDB" id="A0A2C5XKV3"/>
<sequence>MPDDVRYLYGGDRAWDPTEWVTSDDRVRGGSSQSYLSVTSHRRACFHGHLDTKTLGGAGFASQHTAGTLALDLRDYDGIVVSIAGPDAADGKRYALTLKDDIPPPGHDGREQAGISWEAQFTADKPGDVKLVWDDFKPTYRGRPKDAGKPLKRGDIQRIGLMMRSYFGKQSGDFSLKLHGIVAWRHAMDGYESDDEESDCAKAVSVAPQTLPWWKRVLCCML</sequence>
<evidence type="ECO:0000256" key="1">
    <source>
        <dbReference type="ARBA" id="ARBA00007884"/>
    </source>
</evidence>